<keyword evidence="1" id="KW-1133">Transmembrane helix</keyword>
<keyword evidence="1" id="KW-0812">Transmembrane</keyword>
<proteinExistence type="predicted"/>
<dbReference type="EMBL" id="PKUS01000002">
    <property type="protein sequence ID" value="PLW70177.1"/>
    <property type="molecule type" value="Genomic_DNA"/>
</dbReference>
<dbReference type="Proteomes" id="UP000235005">
    <property type="component" value="Unassembled WGS sequence"/>
</dbReference>
<dbReference type="AlphaFoldDB" id="A0A2N5X6R5"/>
<dbReference type="InterPro" id="IPR021309">
    <property type="entry name" value="YgaP-like_TM"/>
</dbReference>
<keyword evidence="1" id="KW-0472">Membrane</keyword>
<sequence>MIERNLGNAERVFRLMLGIALALLTVTREHINGIEWFVAICSLFLILNGIFSRCYLWYILDLDSRGEKDPACALESAES</sequence>
<organism evidence="3 4">
    <name type="scientific">Pseudohalioglobus lutimaris</name>
    <dbReference type="NCBI Taxonomy" id="1737061"/>
    <lineage>
        <taxon>Bacteria</taxon>
        <taxon>Pseudomonadati</taxon>
        <taxon>Pseudomonadota</taxon>
        <taxon>Gammaproteobacteria</taxon>
        <taxon>Cellvibrionales</taxon>
        <taxon>Halieaceae</taxon>
        <taxon>Pseudohalioglobus</taxon>
    </lineage>
</organism>
<evidence type="ECO:0000259" key="2">
    <source>
        <dbReference type="Pfam" id="PF11127"/>
    </source>
</evidence>
<reference evidence="3 4" key="1">
    <citation type="submission" date="2018-01" db="EMBL/GenBank/DDBJ databases">
        <title>The draft genome sequence of Halioglobus lutimaris HF004.</title>
        <authorList>
            <person name="Du Z.-J."/>
            <person name="Shi M.-J."/>
        </authorList>
    </citation>
    <scope>NUCLEOTIDE SEQUENCE [LARGE SCALE GENOMIC DNA]</scope>
    <source>
        <strain evidence="3 4">HF004</strain>
    </source>
</reference>
<dbReference type="RefSeq" id="WP_076000606.1">
    <property type="nucleotide sequence ID" value="NZ_PKUS01000002.1"/>
</dbReference>
<evidence type="ECO:0000313" key="3">
    <source>
        <dbReference type="EMBL" id="PLW70177.1"/>
    </source>
</evidence>
<evidence type="ECO:0000313" key="4">
    <source>
        <dbReference type="Proteomes" id="UP000235005"/>
    </source>
</evidence>
<gene>
    <name evidence="3" type="ORF">C0039_02920</name>
</gene>
<name>A0A2N5X6R5_9GAMM</name>
<feature type="transmembrane region" description="Helical" evidence="1">
    <location>
        <begin position="12"/>
        <end position="31"/>
    </location>
</feature>
<dbReference type="Pfam" id="PF11127">
    <property type="entry name" value="YgaP-like_TM"/>
    <property type="match status" value="1"/>
</dbReference>
<protein>
    <submittedName>
        <fullName evidence="3">DUF2892 domain-containing protein</fullName>
    </submittedName>
</protein>
<dbReference type="OrthoDB" id="5739482at2"/>
<feature type="transmembrane region" description="Helical" evidence="1">
    <location>
        <begin position="37"/>
        <end position="60"/>
    </location>
</feature>
<accession>A0A2N5X6R5</accession>
<feature type="domain" description="Inner membrane protein YgaP-like transmembrane" evidence="2">
    <location>
        <begin position="3"/>
        <end position="66"/>
    </location>
</feature>
<comment type="caution">
    <text evidence="3">The sequence shown here is derived from an EMBL/GenBank/DDBJ whole genome shotgun (WGS) entry which is preliminary data.</text>
</comment>
<keyword evidence="4" id="KW-1185">Reference proteome</keyword>
<evidence type="ECO:0000256" key="1">
    <source>
        <dbReference type="SAM" id="Phobius"/>
    </source>
</evidence>